<dbReference type="Proteomes" id="UP001501734">
    <property type="component" value="Unassembled WGS sequence"/>
</dbReference>
<dbReference type="InterPro" id="IPR026870">
    <property type="entry name" value="Zinc_ribbon_dom"/>
</dbReference>
<evidence type="ECO:0000256" key="5">
    <source>
        <dbReference type="ARBA" id="ARBA00023136"/>
    </source>
</evidence>
<evidence type="ECO:0000256" key="6">
    <source>
        <dbReference type="SAM" id="Phobius"/>
    </source>
</evidence>
<dbReference type="Pfam" id="PF22820">
    <property type="entry name" value="TcaA_3rd_4th"/>
    <property type="match status" value="1"/>
</dbReference>
<feature type="transmembrane region" description="Helical" evidence="6">
    <location>
        <begin position="60"/>
        <end position="81"/>
    </location>
</feature>
<accession>A0ABP7VIH9</accession>
<evidence type="ECO:0000256" key="4">
    <source>
        <dbReference type="ARBA" id="ARBA00022989"/>
    </source>
</evidence>
<keyword evidence="2" id="KW-1003">Cell membrane</keyword>
<comment type="subcellular location">
    <subcellularLocation>
        <location evidence="1">Cell membrane</location>
        <topology evidence="1">Single-pass membrane protein</topology>
    </subcellularLocation>
</comment>
<keyword evidence="12" id="KW-1185">Reference proteome</keyword>
<feature type="domain" description="TcaA second" evidence="8">
    <location>
        <begin position="84"/>
        <end position="171"/>
    </location>
</feature>
<dbReference type="PANTHER" id="PTHR40038:SF1">
    <property type="entry name" value="MEMBRANE-ASSOCIATED PROTEIN TCAA"/>
    <property type="match status" value="1"/>
</dbReference>
<feature type="domain" description="Zinc-ribbon" evidence="7">
    <location>
        <begin position="3"/>
        <end position="23"/>
    </location>
</feature>
<evidence type="ECO:0000259" key="8">
    <source>
        <dbReference type="Pfam" id="PF22813"/>
    </source>
</evidence>
<evidence type="ECO:0000259" key="9">
    <source>
        <dbReference type="Pfam" id="PF22819"/>
    </source>
</evidence>
<proteinExistence type="predicted"/>
<feature type="domain" description="TcaA 4th" evidence="10">
    <location>
        <begin position="262"/>
        <end position="321"/>
    </location>
</feature>
<evidence type="ECO:0000256" key="3">
    <source>
        <dbReference type="ARBA" id="ARBA00022692"/>
    </source>
</evidence>
<evidence type="ECO:0000256" key="2">
    <source>
        <dbReference type="ARBA" id="ARBA00022475"/>
    </source>
</evidence>
<keyword evidence="3 6" id="KW-0812">Transmembrane</keyword>
<keyword evidence="4 6" id="KW-1133">Transmembrane helix</keyword>
<name>A0ABP7VIH9_9BACI</name>
<evidence type="ECO:0000313" key="11">
    <source>
        <dbReference type="EMBL" id="GAA4067523.1"/>
    </source>
</evidence>
<keyword evidence="5 6" id="KW-0472">Membrane</keyword>
<dbReference type="Pfam" id="PF22813">
    <property type="entry name" value="TcaA_2nd"/>
    <property type="match status" value="1"/>
</dbReference>
<dbReference type="InterPro" id="IPR054528">
    <property type="entry name" value="TcaA_5th"/>
</dbReference>
<sequence>MKFCNQCGKEIKENAKFCRNCGQQFDKTVVKVANKQPDRTVSQRKRLTFKERPLKQRIRFSVLVSIGIILIISYFTLSYLWSADRLTKQLQTAIVEGDYLKIAEMIEFNNGNQAIGEENAQVLLKTINDGDLLEELLTHFNLQVDKRTSSTHDILNLKQTSYFLGFRRFKIIAEPYYISVRTNLNNTQISHMGQQGITIESNDVIKKIGPFVYGEHNFSATYENEYVSLELSEYLYLSYSPRELDFYFDVATIWVPEGVTLNNSKVLLNGNETDEEIIIGESSIGPIDPELDYKVEIITTFPWGELSTGETDVLHDAQDNYFHYQLSEIMIDDLLGNLTSFYDQLFSAYRKNDLSQLSFLESDFYSDLEYTIDDLHHSINNEELIYFQDLTSFGISDDFLHVYYDEDTGFYNVIVNVIEEAAEEYQWYSDYLKDPYYDADYYQYHFAYQNDQWNVLYRTNDYRYDDERSNYRSLDYSGDSIQLGTVKERVESSQDENELIASVTVNYIDYMVEAINAGDYSLVEPYIKSGSLLEDMQIGLVERLVEAGTTQEVIYREVIDIEQDGDQWFAYTDETIKINFESGDQESRDYNWKYTVVKDGNNFKLTNIERE</sequence>
<dbReference type="Pfam" id="PF13240">
    <property type="entry name" value="Zn_Ribbon_1"/>
    <property type="match status" value="1"/>
</dbReference>
<dbReference type="EMBL" id="BAABDL010000065">
    <property type="protein sequence ID" value="GAA4067523.1"/>
    <property type="molecule type" value="Genomic_DNA"/>
</dbReference>
<organism evidence="11 12">
    <name type="scientific">Amphibacillus indicireducens</name>
    <dbReference type="NCBI Taxonomy" id="1076330"/>
    <lineage>
        <taxon>Bacteria</taxon>
        <taxon>Bacillati</taxon>
        <taxon>Bacillota</taxon>
        <taxon>Bacilli</taxon>
        <taxon>Bacillales</taxon>
        <taxon>Bacillaceae</taxon>
        <taxon>Amphibacillus</taxon>
    </lineage>
</organism>
<feature type="domain" description="TcaA protein NTF2-like" evidence="9">
    <location>
        <begin position="498"/>
        <end position="608"/>
    </location>
</feature>
<dbReference type="RefSeq" id="WP_344911337.1">
    <property type="nucleotide sequence ID" value="NZ_BAABDL010000065.1"/>
</dbReference>
<protein>
    <submittedName>
        <fullName evidence="11">Zinc ribbon domain-containing protein</fullName>
    </submittedName>
</protein>
<dbReference type="InterPro" id="IPR054529">
    <property type="entry name" value="TcaA_2nd"/>
</dbReference>
<evidence type="ECO:0000256" key="1">
    <source>
        <dbReference type="ARBA" id="ARBA00004162"/>
    </source>
</evidence>
<evidence type="ECO:0000313" key="12">
    <source>
        <dbReference type="Proteomes" id="UP001501734"/>
    </source>
</evidence>
<dbReference type="PANTHER" id="PTHR40038">
    <property type="entry name" value="MEMBRANE-ASSOCIATED PROTEIN TCAA"/>
    <property type="match status" value="1"/>
</dbReference>
<evidence type="ECO:0000259" key="10">
    <source>
        <dbReference type="Pfam" id="PF22820"/>
    </source>
</evidence>
<evidence type="ECO:0000259" key="7">
    <source>
        <dbReference type="Pfam" id="PF13240"/>
    </source>
</evidence>
<dbReference type="Pfam" id="PF22819">
    <property type="entry name" value="TcaA_5th"/>
    <property type="match status" value="1"/>
</dbReference>
<gene>
    <name evidence="11" type="ORF">GCM10022410_12060</name>
</gene>
<comment type="caution">
    <text evidence="11">The sequence shown here is derived from an EMBL/GenBank/DDBJ whole genome shotgun (WGS) entry which is preliminary data.</text>
</comment>
<dbReference type="InterPro" id="IPR054530">
    <property type="entry name" value="TcaA_4th"/>
</dbReference>
<reference evidence="12" key="1">
    <citation type="journal article" date="2019" name="Int. J. Syst. Evol. Microbiol.">
        <title>The Global Catalogue of Microorganisms (GCM) 10K type strain sequencing project: providing services to taxonomists for standard genome sequencing and annotation.</title>
        <authorList>
            <consortium name="The Broad Institute Genomics Platform"/>
            <consortium name="The Broad Institute Genome Sequencing Center for Infectious Disease"/>
            <person name="Wu L."/>
            <person name="Ma J."/>
        </authorList>
    </citation>
    <scope>NUCLEOTIDE SEQUENCE [LARGE SCALE GENOMIC DNA]</scope>
    <source>
        <strain evidence="12">JCM 17250</strain>
    </source>
</reference>